<proteinExistence type="predicted"/>
<protein>
    <submittedName>
        <fullName evidence="1">Uncharacterized protein</fullName>
    </submittedName>
</protein>
<dbReference type="AlphaFoldDB" id="A0A7R9JT56"/>
<dbReference type="EMBL" id="OE839930">
    <property type="protein sequence ID" value="CAD7589003.1"/>
    <property type="molecule type" value="Genomic_DNA"/>
</dbReference>
<organism evidence="1">
    <name type="scientific">Timema genevievae</name>
    <name type="common">Walking stick</name>
    <dbReference type="NCBI Taxonomy" id="629358"/>
    <lineage>
        <taxon>Eukaryota</taxon>
        <taxon>Metazoa</taxon>
        <taxon>Ecdysozoa</taxon>
        <taxon>Arthropoda</taxon>
        <taxon>Hexapoda</taxon>
        <taxon>Insecta</taxon>
        <taxon>Pterygota</taxon>
        <taxon>Neoptera</taxon>
        <taxon>Polyneoptera</taxon>
        <taxon>Phasmatodea</taxon>
        <taxon>Timematodea</taxon>
        <taxon>Timematoidea</taxon>
        <taxon>Timematidae</taxon>
        <taxon>Timema</taxon>
    </lineage>
</organism>
<sequence>MTCSGPSKMKVKLSVDEKTGQLDSNQNVECREEETDSCECTERLLDAKIMACLSSTNIQAVTRMRTCRAKRMRCIHPPVLEIGTALRLHSIAVGYRKEDVGGSEPPKPPLTTTLRHTHTTYSRAAIWMSVVPSGL</sequence>
<name>A0A7R9JT56_TIMGE</name>
<accession>A0A7R9JT56</accession>
<gene>
    <name evidence="1" type="ORF">TGEB3V08_LOCUS3011</name>
</gene>
<reference evidence="1" key="1">
    <citation type="submission" date="2020-11" db="EMBL/GenBank/DDBJ databases">
        <authorList>
            <person name="Tran Van P."/>
        </authorList>
    </citation>
    <scope>NUCLEOTIDE SEQUENCE</scope>
</reference>
<evidence type="ECO:0000313" key="1">
    <source>
        <dbReference type="EMBL" id="CAD7589003.1"/>
    </source>
</evidence>